<dbReference type="GO" id="GO:0006412">
    <property type="term" value="P:translation"/>
    <property type="evidence" value="ECO:0007669"/>
    <property type="project" value="InterPro"/>
</dbReference>
<protein>
    <submittedName>
        <fullName evidence="1">Uncharacterized protein</fullName>
    </submittedName>
</protein>
<dbReference type="GO" id="GO:0003735">
    <property type="term" value="F:structural constituent of ribosome"/>
    <property type="evidence" value="ECO:0007669"/>
    <property type="project" value="InterPro"/>
</dbReference>
<gene>
    <name evidence="1" type="ORF">METZ01_LOCUS287157</name>
</gene>
<proteinExistence type="predicted"/>
<dbReference type="GO" id="GO:0005840">
    <property type="term" value="C:ribosome"/>
    <property type="evidence" value="ECO:0007669"/>
    <property type="project" value="UniProtKB-KW"/>
</dbReference>
<reference evidence="1" key="1">
    <citation type="submission" date="2018-05" db="EMBL/GenBank/DDBJ databases">
        <authorList>
            <person name="Lanie J.A."/>
            <person name="Ng W.-L."/>
            <person name="Kazmierczak K.M."/>
            <person name="Andrzejewski T.M."/>
            <person name="Davidsen T.M."/>
            <person name="Wayne K.J."/>
            <person name="Tettelin H."/>
            <person name="Glass J.I."/>
            <person name="Rusch D."/>
            <person name="Podicherti R."/>
            <person name="Tsui H.-C.T."/>
            <person name="Winkler M.E."/>
        </authorList>
    </citation>
    <scope>NUCLEOTIDE SEQUENCE</scope>
</reference>
<evidence type="ECO:0000313" key="1">
    <source>
        <dbReference type="EMBL" id="SVC34303.1"/>
    </source>
</evidence>
<dbReference type="AlphaFoldDB" id="A0A382LDY0"/>
<sequence length="55" mass="6208">VPRMTIDEFTQAACYGKINSDIMAAIKKIIHVRHVGLEKVKLLRTSKEEISLLQA</sequence>
<organism evidence="1">
    <name type="scientific">marine metagenome</name>
    <dbReference type="NCBI Taxonomy" id="408172"/>
    <lineage>
        <taxon>unclassified sequences</taxon>
        <taxon>metagenomes</taxon>
        <taxon>ecological metagenomes</taxon>
    </lineage>
</organism>
<dbReference type="EMBL" id="UINC01086127">
    <property type="protein sequence ID" value="SVC34303.1"/>
    <property type="molecule type" value="Genomic_DNA"/>
</dbReference>
<name>A0A382LDY0_9ZZZZ</name>
<dbReference type="GO" id="GO:1990904">
    <property type="term" value="C:ribonucleoprotein complex"/>
    <property type="evidence" value="ECO:0007669"/>
    <property type="project" value="UniProtKB-KW"/>
</dbReference>
<feature type="non-terminal residue" evidence="1">
    <location>
        <position position="1"/>
    </location>
</feature>
<accession>A0A382LDY0</accession>